<dbReference type="GO" id="GO:0140824">
    <property type="term" value="F:thioredoxin-dependent peroxiredoxin activity"/>
    <property type="evidence" value="ECO:0007669"/>
    <property type="project" value="UniProtKB-EC"/>
</dbReference>
<evidence type="ECO:0000256" key="8">
    <source>
        <dbReference type="ARBA" id="ARBA00023284"/>
    </source>
</evidence>
<keyword evidence="5" id="KW-0049">Antioxidant</keyword>
<evidence type="ECO:0000256" key="6">
    <source>
        <dbReference type="ARBA" id="ARBA00023002"/>
    </source>
</evidence>
<gene>
    <name evidence="14" type="ORF">Q5H93_14225</name>
</gene>
<comment type="caution">
    <text evidence="14">The sequence shown here is derived from an EMBL/GenBank/DDBJ whole genome shotgun (WGS) entry which is preliminary data.</text>
</comment>
<dbReference type="InterPro" id="IPR036249">
    <property type="entry name" value="Thioredoxin-like_sf"/>
</dbReference>
<dbReference type="Proteomes" id="UP001176429">
    <property type="component" value="Unassembled WGS sequence"/>
</dbReference>
<reference evidence="14" key="1">
    <citation type="submission" date="2023-07" db="EMBL/GenBank/DDBJ databases">
        <authorList>
            <person name="Kim M.K."/>
        </authorList>
    </citation>
    <scope>NUCLEOTIDE SEQUENCE</scope>
    <source>
        <strain evidence="14">ASUV-10-1</strain>
    </source>
</reference>
<evidence type="ECO:0000256" key="9">
    <source>
        <dbReference type="ARBA" id="ARBA00032824"/>
    </source>
</evidence>
<dbReference type="PANTHER" id="PTHR42801">
    <property type="entry name" value="THIOREDOXIN-DEPENDENT PEROXIDE REDUCTASE"/>
    <property type="match status" value="1"/>
</dbReference>
<dbReference type="EMBL" id="JAUQSY010000009">
    <property type="protein sequence ID" value="MDO7875896.1"/>
    <property type="molecule type" value="Genomic_DNA"/>
</dbReference>
<dbReference type="Pfam" id="PF00578">
    <property type="entry name" value="AhpC-TSA"/>
    <property type="match status" value="1"/>
</dbReference>
<evidence type="ECO:0000256" key="4">
    <source>
        <dbReference type="ARBA" id="ARBA00022559"/>
    </source>
</evidence>
<dbReference type="PANTHER" id="PTHR42801:SF4">
    <property type="entry name" value="AHPC_TSA FAMILY PROTEIN"/>
    <property type="match status" value="1"/>
</dbReference>
<evidence type="ECO:0000259" key="13">
    <source>
        <dbReference type="PROSITE" id="PS51352"/>
    </source>
</evidence>
<dbReference type="InterPro" id="IPR024706">
    <property type="entry name" value="Peroxiredoxin_AhpC-typ"/>
</dbReference>
<evidence type="ECO:0000256" key="11">
    <source>
        <dbReference type="ARBA" id="ARBA00042639"/>
    </source>
</evidence>
<comment type="catalytic activity">
    <reaction evidence="12">
        <text>a hydroperoxide + [thioredoxin]-dithiol = an alcohol + [thioredoxin]-disulfide + H2O</text>
        <dbReference type="Rhea" id="RHEA:62620"/>
        <dbReference type="Rhea" id="RHEA-COMP:10698"/>
        <dbReference type="Rhea" id="RHEA-COMP:10700"/>
        <dbReference type="ChEBI" id="CHEBI:15377"/>
        <dbReference type="ChEBI" id="CHEBI:29950"/>
        <dbReference type="ChEBI" id="CHEBI:30879"/>
        <dbReference type="ChEBI" id="CHEBI:35924"/>
        <dbReference type="ChEBI" id="CHEBI:50058"/>
        <dbReference type="EC" id="1.11.1.24"/>
    </reaction>
</comment>
<dbReference type="InterPro" id="IPR050924">
    <property type="entry name" value="Peroxiredoxin_BCP/PrxQ"/>
</dbReference>
<keyword evidence="7" id="KW-1015">Disulfide bond</keyword>
<keyword evidence="15" id="KW-1185">Reference proteome</keyword>
<keyword evidence="4 14" id="KW-0575">Peroxidase</keyword>
<evidence type="ECO:0000313" key="15">
    <source>
        <dbReference type="Proteomes" id="UP001176429"/>
    </source>
</evidence>
<evidence type="ECO:0000256" key="1">
    <source>
        <dbReference type="ARBA" id="ARBA00003330"/>
    </source>
</evidence>
<accession>A0ABT9BC98</accession>
<dbReference type="InterPro" id="IPR013766">
    <property type="entry name" value="Thioredoxin_domain"/>
</dbReference>
<dbReference type="RefSeq" id="WP_305007224.1">
    <property type="nucleotide sequence ID" value="NZ_JAUQSY010000009.1"/>
</dbReference>
<feature type="domain" description="Thioredoxin" evidence="13">
    <location>
        <begin position="2"/>
        <end position="151"/>
    </location>
</feature>
<evidence type="ECO:0000256" key="2">
    <source>
        <dbReference type="ARBA" id="ARBA00011245"/>
    </source>
</evidence>
<comment type="function">
    <text evidence="1">Thiol-specific peroxidase that catalyzes the reduction of hydrogen peroxide and organic hydroperoxides to water and alcohols, respectively. Plays a role in cell protection against oxidative stress by detoxifying peroxides and as sensor of hydrogen peroxide-mediated signaling events.</text>
</comment>
<dbReference type="CDD" id="cd03017">
    <property type="entry name" value="PRX_BCP"/>
    <property type="match status" value="1"/>
</dbReference>
<organism evidence="14 15">
    <name type="scientific">Hymenobacter aranciens</name>
    <dbReference type="NCBI Taxonomy" id="3063996"/>
    <lineage>
        <taxon>Bacteria</taxon>
        <taxon>Pseudomonadati</taxon>
        <taxon>Bacteroidota</taxon>
        <taxon>Cytophagia</taxon>
        <taxon>Cytophagales</taxon>
        <taxon>Hymenobacteraceae</taxon>
        <taxon>Hymenobacter</taxon>
    </lineage>
</organism>
<dbReference type="InterPro" id="IPR000866">
    <property type="entry name" value="AhpC/TSA"/>
</dbReference>
<evidence type="ECO:0000256" key="7">
    <source>
        <dbReference type="ARBA" id="ARBA00023157"/>
    </source>
</evidence>
<evidence type="ECO:0000256" key="12">
    <source>
        <dbReference type="ARBA" id="ARBA00049091"/>
    </source>
</evidence>
<dbReference type="Gene3D" id="3.40.30.10">
    <property type="entry name" value="Glutaredoxin"/>
    <property type="match status" value="1"/>
</dbReference>
<comment type="similarity">
    <text evidence="10">Belongs to the peroxiredoxin family. BCP/PrxQ subfamily.</text>
</comment>
<evidence type="ECO:0000313" key="14">
    <source>
        <dbReference type="EMBL" id="MDO7875896.1"/>
    </source>
</evidence>
<keyword evidence="6 14" id="KW-0560">Oxidoreductase</keyword>
<dbReference type="PROSITE" id="PS51352">
    <property type="entry name" value="THIOREDOXIN_2"/>
    <property type="match status" value="1"/>
</dbReference>
<proteinExistence type="inferred from homology"/>
<keyword evidence="8" id="KW-0676">Redox-active center</keyword>
<evidence type="ECO:0000256" key="5">
    <source>
        <dbReference type="ARBA" id="ARBA00022862"/>
    </source>
</evidence>
<protein>
    <recommendedName>
        <fullName evidence="3">thioredoxin-dependent peroxiredoxin</fullName>
        <ecNumber evidence="3">1.11.1.24</ecNumber>
    </recommendedName>
    <alternativeName>
        <fullName evidence="9">Thioredoxin peroxidase</fullName>
    </alternativeName>
    <alternativeName>
        <fullName evidence="11">Thioredoxin-dependent peroxiredoxin Bcp</fullName>
    </alternativeName>
</protein>
<evidence type="ECO:0000256" key="10">
    <source>
        <dbReference type="ARBA" id="ARBA00038489"/>
    </source>
</evidence>
<dbReference type="PIRSF" id="PIRSF000239">
    <property type="entry name" value="AHPC"/>
    <property type="match status" value="1"/>
</dbReference>
<comment type="subunit">
    <text evidence="2">Monomer.</text>
</comment>
<sequence length="151" mass="16788">MLQVGQSAPDFSLKTTTGTDFRLSEQRGRHLVLFFYPKDETPGCTAEACAFRDEYQDFQDLGADVIGISSDSEASHQKFTQKNRLPFPLLADMGGKVRKLYEVPRALLGLLPGRVTFVVDKEGVIRYIFNSLSGATDHVSKTKEVLQTLEA</sequence>
<dbReference type="SUPFAM" id="SSF52833">
    <property type="entry name" value="Thioredoxin-like"/>
    <property type="match status" value="1"/>
</dbReference>
<name>A0ABT9BC98_9BACT</name>
<evidence type="ECO:0000256" key="3">
    <source>
        <dbReference type="ARBA" id="ARBA00013017"/>
    </source>
</evidence>
<dbReference type="EC" id="1.11.1.24" evidence="3"/>